<comment type="subcellular location">
    <subcellularLocation>
        <location evidence="1">Cell membrane</location>
    </subcellularLocation>
    <subcellularLocation>
        <location evidence="2">Membrane</location>
        <topology evidence="2">Single-pass type I membrane protein</topology>
    </subcellularLocation>
</comment>
<evidence type="ECO:0000313" key="14">
    <source>
        <dbReference type="EMBL" id="KAJ8437328.1"/>
    </source>
</evidence>
<evidence type="ECO:0000256" key="1">
    <source>
        <dbReference type="ARBA" id="ARBA00004236"/>
    </source>
</evidence>
<sequence>MGYCKFAQYFSLFLVIFILALSFKCHADLASDRASLLDFMLGISSDPQGALDTWDSSNIHMCNWTGVTCNTDQDCVVNLDLRRRFLGGIISSSVGNLKSLSILDLSLNFFHGRIPAELGLLPELTQISLASNLLQGGIPPELGRLNQLNYLHLGSNKLVGQIPESIFCNLSTSLEYLDLSNNSLVGEIPLKDGCELRELRFLLLWSNHLTGYVPLGLANSTGLEWIYLESNSLRGELPSHILRQMPLLKFVYLSYNDFVSHDGNTNLKPCFSSLLNASRLQELGLKGNNLGGKIPSIIGNLPTSLEQIHLDDNLVYGSIPWEISNLFNLTLINLSTNLLNGSIPSEISRIKKLERLYLANNSLSGKIPPALGDIPRLVELGKMEMVLAIDLSMNNLSSTIPSQLGSCIALEFLNLLSNHLEGSLPATLGQLPYLQSLDVSINQLVGEIPDSFHSSLTLSLLNFSFNNFSGCVPNKGVFSMLDINSFLANSGLCGTIKGMNNCHGKRRFTHHFLLLSISLSAFGVTILCIFCHQVLLKLRKCRGKKSDVHNNEDIEAASKQEILRKDQPKYPRISHQQLIEATGGFNSSSTVGSGRFGRVYKGTLLDNTKIAMKVLNCHTEREVSGSFKRECRVLKNTRHRNLIKILTTCSKPGFKAIVFPLMSNGSLETSTDGLLCGSVGYIAPGKTASTQGDVYSFGVLLLEIVTRKRPTEVLFEEGSSLHELVKSHYPQNLGLIMETALSRAPSQRAIDDEKAVEWRNVVVELIELGLMCTQYAASTRPTMLDAAQGMQRLKRYISCP</sequence>
<keyword evidence="3" id="KW-0433">Leucine-rich repeat</keyword>
<keyword evidence="9" id="KW-0675">Receptor</keyword>
<dbReference type="PROSITE" id="PS50011">
    <property type="entry name" value="PROTEIN_KINASE_DOM"/>
    <property type="match status" value="1"/>
</dbReference>
<dbReference type="InterPro" id="IPR001611">
    <property type="entry name" value="Leu-rich_rpt"/>
</dbReference>
<dbReference type="EMBL" id="JAKOGI010000306">
    <property type="protein sequence ID" value="KAJ8437328.1"/>
    <property type="molecule type" value="Genomic_DNA"/>
</dbReference>
<evidence type="ECO:0000256" key="11">
    <source>
        <dbReference type="SAM" id="Phobius"/>
    </source>
</evidence>
<dbReference type="GO" id="GO:0004672">
    <property type="term" value="F:protein kinase activity"/>
    <property type="evidence" value="ECO:0007669"/>
    <property type="project" value="InterPro"/>
</dbReference>
<comment type="caution">
    <text evidence="14">The sequence shown here is derived from an EMBL/GenBank/DDBJ whole genome shotgun (WGS) entry which is preliminary data.</text>
</comment>
<evidence type="ECO:0000256" key="8">
    <source>
        <dbReference type="ARBA" id="ARBA00023136"/>
    </source>
</evidence>
<feature type="transmembrane region" description="Helical" evidence="11">
    <location>
        <begin position="512"/>
        <end position="536"/>
    </location>
</feature>
<evidence type="ECO:0000256" key="7">
    <source>
        <dbReference type="ARBA" id="ARBA00022989"/>
    </source>
</evidence>
<proteinExistence type="predicted"/>
<dbReference type="GO" id="GO:0005524">
    <property type="term" value="F:ATP binding"/>
    <property type="evidence" value="ECO:0007669"/>
    <property type="project" value="UniProtKB-UniRule"/>
</dbReference>
<dbReference type="InterPro" id="IPR011009">
    <property type="entry name" value="Kinase-like_dom_sf"/>
</dbReference>
<feature type="binding site" evidence="10">
    <location>
        <position position="613"/>
    </location>
    <ligand>
        <name>ATP</name>
        <dbReference type="ChEBI" id="CHEBI:30616"/>
    </ligand>
</feature>
<keyword evidence="5 12" id="KW-0732">Signal</keyword>
<reference evidence="14" key="1">
    <citation type="submission" date="2022-04" db="EMBL/GenBank/DDBJ databases">
        <title>Carnegiea gigantea Genome sequencing and assembly v2.</title>
        <authorList>
            <person name="Copetti D."/>
            <person name="Sanderson M.J."/>
            <person name="Burquez A."/>
            <person name="Wojciechowski M.F."/>
        </authorList>
    </citation>
    <scope>NUCLEOTIDE SEQUENCE</scope>
    <source>
        <strain evidence="14">SGP5-SGP5p</strain>
        <tissue evidence="14">Aerial part</tissue>
    </source>
</reference>
<protein>
    <recommendedName>
        <fullName evidence="13">Protein kinase domain-containing protein</fullName>
    </recommendedName>
</protein>
<evidence type="ECO:0000259" key="13">
    <source>
        <dbReference type="PROSITE" id="PS50011"/>
    </source>
</evidence>
<evidence type="ECO:0000256" key="12">
    <source>
        <dbReference type="SAM" id="SignalP"/>
    </source>
</evidence>
<dbReference type="GO" id="GO:0099402">
    <property type="term" value="P:plant organ development"/>
    <property type="evidence" value="ECO:0007669"/>
    <property type="project" value="UniProtKB-ARBA"/>
</dbReference>
<evidence type="ECO:0000256" key="6">
    <source>
        <dbReference type="ARBA" id="ARBA00022737"/>
    </source>
</evidence>
<accession>A0A9Q1K6K9</accession>
<dbReference type="Pfam" id="PF07714">
    <property type="entry name" value="PK_Tyr_Ser-Thr"/>
    <property type="match status" value="1"/>
</dbReference>
<evidence type="ECO:0000256" key="3">
    <source>
        <dbReference type="ARBA" id="ARBA00022614"/>
    </source>
</evidence>
<dbReference type="InterPro" id="IPR017441">
    <property type="entry name" value="Protein_kinase_ATP_BS"/>
</dbReference>
<dbReference type="SUPFAM" id="SSF56112">
    <property type="entry name" value="Protein kinase-like (PK-like)"/>
    <property type="match status" value="1"/>
</dbReference>
<dbReference type="Pfam" id="PF00560">
    <property type="entry name" value="LRR_1"/>
    <property type="match status" value="4"/>
</dbReference>
<dbReference type="InterPro" id="IPR001245">
    <property type="entry name" value="Ser-Thr/Tyr_kinase_cat_dom"/>
</dbReference>
<dbReference type="PANTHER" id="PTHR48053">
    <property type="entry name" value="LEUCINE RICH REPEAT FAMILY PROTEIN, EXPRESSED"/>
    <property type="match status" value="1"/>
</dbReference>
<organism evidence="14 15">
    <name type="scientific">Carnegiea gigantea</name>
    <dbReference type="NCBI Taxonomy" id="171969"/>
    <lineage>
        <taxon>Eukaryota</taxon>
        <taxon>Viridiplantae</taxon>
        <taxon>Streptophyta</taxon>
        <taxon>Embryophyta</taxon>
        <taxon>Tracheophyta</taxon>
        <taxon>Spermatophyta</taxon>
        <taxon>Magnoliopsida</taxon>
        <taxon>eudicotyledons</taxon>
        <taxon>Gunneridae</taxon>
        <taxon>Pentapetalae</taxon>
        <taxon>Caryophyllales</taxon>
        <taxon>Cactineae</taxon>
        <taxon>Cactaceae</taxon>
        <taxon>Cactoideae</taxon>
        <taxon>Echinocereeae</taxon>
        <taxon>Carnegiea</taxon>
    </lineage>
</organism>
<dbReference type="Gene3D" id="3.30.200.20">
    <property type="entry name" value="Phosphorylase Kinase, domain 1"/>
    <property type="match status" value="1"/>
</dbReference>
<dbReference type="InterPro" id="IPR000719">
    <property type="entry name" value="Prot_kinase_dom"/>
</dbReference>
<dbReference type="GO" id="GO:0005886">
    <property type="term" value="C:plasma membrane"/>
    <property type="evidence" value="ECO:0007669"/>
    <property type="project" value="UniProtKB-SubCell"/>
</dbReference>
<keyword evidence="4 11" id="KW-0812">Transmembrane</keyword>
<dbReference type="FunFam" id="3.80.10.10:FF:000400">
    <property type="entry name" value="Nuclear pore complex protein NUP107"/>
    <property type="match status" value="1"/>
</dbReference>
<gene>
    <name evidence="14" type="ORF">Cgig2_015059</name>
</gene>
<evidence type="ECO:0000313" key="15">
    <source>
        <dbReference type="Proteomes" id="UP001153076"/>
    </source>
</evidence>
<keyword evidence="8 11" id="KW-0472">Membrane</keyword>
<feature type="signal peptide" evidence="12">
    <location>
        <begin position="1"/>
        <end position="27"/>
    </location>
</feature>
<evidence type="ECO:0000256" key="2">
    <source>
        <dbReference type="ARBA" id="ARBA00004479"/>
    </source>
</evidence>
<dbReference type="SUPFAM" id="SSF52058">
    <property type="entry name" value="L domain-like"/>
    <property type="match status" value="2"/>
</dbReference>
<dbReference type="InterPro" id="IPR013210">
    <property type="entry name" value="LRR_N_plant-typ"/>
</dbReference>
<feature type="domain" description="Protein kinase" evidence="13">
    <location>
        <begin position="585"/>
        <end position="800"/>
    </location>
</feature>
<keyword evidence="10" id="KW-0067">ATP-binding</keyword>
<evidence type="ECO:0000256" key="9">
    <source>
        <dbReference type="ARBA" id="ARBA00023170"/>
    </source>
</evidence>
<feature type="chain" id="PRO_5040502084" description="Protein kinase domain-containing protein" evidence="12">
    <location>
        <begin position="28"/>
        <end position="800"/>
    </location>
</feature>
<dbReference type="Proteomes" id="UP001153076">
    <property type="component" value="Unassembled WGS sequence"/>
</dbReference>
<evidence type="ECO:0000256" key="10">
    <source>
        <dbReference type="PROSITE-ProRule" id="PRU10141"/>
    </source>
</evidence>
<keyword evidence="7 11" id="KW-1133">Transmembrane helix</keyword>
<dbReference type="OrthoDB" id="4062651at2759"/>
<keyword evidence="10" id="KW-0547">Nucleotide-binding</keyword>
<dbReference type="InterPro" id="IPR051716">
    <property type="entry name" value="Plant_RL_S/T_kinase"/>
</dbReference>
<keyword evidence="15" id="KW-1185">Reference proteome</keyword>
<evidence type="ECO:0000256" key="4">
    <source>
        <dbReference type="ARBA" id="ARBA00022692"/>
    </source>
</evidence>
<dbReference type="Gene3D" id="1.10.510.10">
    <property type="entry name" value="Transferase(Phosphotransferase) domain 1"/>
    <property type="match status" value="1"/>
</dbReference>
<dbReference type="GO" id="GO:0009653">
    <property type="term" value="P:anatomical structure morphogenesis"/>
    <property type="evidence" value="ECO:0007669"/>
    <property type="project" value="UniProtKB-ARBA"/>
</dbReference>
<dbReference type="PROSITE" id="PS00107">
    <property type="entry name" value="PROTEIN_KINASE_ATP"/>
    <property type="match status" value="1"/>
</dbReference>
<dbReference type="PANTHER" id="PTHR48053:SF151">
    <property type="entry name" value="OS02G0216000 PROTEIN"/>
    <property type="match status" value="1"/>
</dbReference>
<dbReference type="Gene3D" id="3.80.10.10">
    <property type="entry name" value="Ribonuclease Inhibitor"/>
    <property type="match status" value="3"/>
</dbReference>
<dbReference type="FunFam" id="3.80.10.10:FF:000095">
    <property type="entry name" value="LRR receptor-like serine/threonine-protein kinase GSO1"/>
    <property type="match status" value="1"/>
</dbReference>
<name>A0A9Q1K6K9_9CARY</name>
<dbReference type="AlphaFoldDB" id="A0A9Q1K6K9"/>
<dbReference type="Pfam" id="PF08263">
    <property type="entry name" value="LRRNT_2"/>
    <property type="match status" value="1"/>
</dbReference>
<dbReference type="InterPro" id="IPR032675">
    <property type="entry name" value="LRR_dom_sf"/>
</dbReference>
<evidence type="ECO:0000256" key="5">
    <source>
        <dbReference type="ARBA" id="ARBA00022729"/>
    </source>
</evidence>
<keyword evidence="6" id="KW-0677">Repeat</keyword>